<dbReference type="EMBL" id="JAQFWP010000007">
    <property type="protein sequence ID" value="MDA2803972.1"/>
    <property type="molecule type" value="Genomic_DNA"/>
</dbReference>
<dbReference type="SUPFAM" id="SSF69318">
    <property type="entry name" value="Integrin alpha N-terminal domain"/>
    <property type="match status" value="1"/>
</dbReference>
<feature type="region of interest" description="Disordered" evidence="5">
    <location>
        <begin position="25"/>
        <end position="57"/>
    </location>
</feature>
<evidence type="ECO:0000256" key="3">
    <source>
        <dbReference type="ARBA" id="ARBA00022801"/>
    </source>
</evidence>
<dbReference type="Gene3D" id="2.130.10.130">
    <property type="entry name" value="Integrin alpha, N-terminal"/>
    <property type="match status" value="1"/>
</dbReference>
<dbReference type="Proteomes" id="UP001165685">
    <property type="component" value="Unassembled WGS sequence"/>
</dbReference>
<evidence type="ECO:0008006" key="9">
    <source>
        <dbReference type="Google" id="ProtNLM"/>
    </source>
</evidence>
<evidence type="ECO:0000313" key="8">
    <source>
        <dbReference type="Proteomes" id="UP001165685"/>
    </source>
</evidence>
<dbReference type="InterPro" id="IPR028994">
    <property type="entry name" value="Integrin_alpha_N"/>
</dbReference>
<evidence type="ECO:0000256" key="5">
    <source>
        <dbReference type="SAM" id="MobiDB-lite"/>
    </source>
</evidence>
<keyword evidence="1 6" id="KW-0732">Signal</keyword>
<comment type="caution">
    <text evidence="7">The sequence shown here is derived from an EMBL/GenBank/DDBJ whole genome shotgun (WGS) entry which is preliminary data.</text>
</comment>
<name>A0ABT4TGX3_9ACTN</name>
<organism evidence="7 8">
    <name type="scientific">Nocardiopsis suaedae</name>
    <dbReference type="NCBI Taxonomy" id="3018444"/>
    <lineage>
        <taxon>Bacteria</taxon>
        <taxon>Bacillati</taxon>
        <taxon>Actinomycetota</taxon>
        <taxon>Actinomycetes</taxon>
        <taxon>Streptosporangiales</taxon>
        <taxon>Nocardiopsidaceae</taxon>
        <taxon>Nocardiopsis</taxon>
    </lineage>
</organism>
<evidence type="ECO:0000256" key="4">
    <source>
        <dbReference type="ARBA" id="ARBA00023180"/>
    </source>
</evidence>
<evidence type="ECO:0000313" key="7">
    <source>
        <dbReference type="EMBL" id="MDA2803972.1"/>
    </source>
</evidence>
<feature type="signal peptide" evidence="6">
    <location>
        <begin position="1"/>
        <end position="20"/>
    </location>
</feature>
<dbReference type="InterPro" id="IPR013519">
    <property type="entry name" value="Int_alpha_beta-p"/>
</dbReference>
<gene>
    <name evidence="7" type="ORF">O4U47_05570</name>
</gene>
<dbReference type="InterPro" id="IPR013517">
    <property type="entry name" value="FG-GAP"/>
</dbReference>
<dbReference type="PANTHER" id="PTHR23221:SF7">
    <property type="entry name" value="PHOSPHATIDYLINOSITOL-GLYCAN-SPECIFIC PHOSPHOLIPASE D"/>
    <property type="match status" value="1"/>
</dbReference>
<dbReference type="PROSITE" id="PS51470">
    <property type="entry name" value="FG_GAP"/>
    <property type="match status" value="1"/>
</dbReference>
<evidence type="ECO:0000256" key="2">
    <source>
        <dbReference type="ARBA" id="ARBA00022737"/>
    </source>
</evidence>
<evidence type="ECO:0000256" key="6">
    <source>
        <dbReference type="SAM" id="SignalP"/>
    </source>
</evidence>
<reference evidence="7" key="1">
    <citation type="submission" date="2023-01" db="EMBL/GenBank/DDBJ databases">
        <title>Draft genome sequence of Nocardiopsis sp. LSu2-4 isolated from halophytes.</title>
        <authorList>
            <person name="Duangmal K."/>
            <person name="Chantavorakit T."/>
        </authorList>
    </citation>
    <scope>NUCLEOTIDE SEQUENCE</scope>
    <source>
        <strain evidence="7">LSu2-4</strain>
    </source>
</reference>
<dbReference type="PANTHER" id="PTHR23221">
    <property type="entry name" value="GLYCOSYLPHOSPHATIDYLINOSITOL PHOSPHOLIPASE D"/>
    <property type="match status" value="1"/>
</dbReference>
<evidence type="ECO:0000256" key="1">
    <source>
        <dbReference type="ARBA" id="ARBA00022729"/>
    </source>
</evidence>
<accession>A0ABT4TGX3</accession>
<feature type="compositionally biased region" description="Polar residues" evidence="5">
    <location>
        <begin position="35"/>
        <end position="49"/>
    </location>
</feature>
<sequence>MLNRTIGAIGLAAVAAAAVAAPAAASGTESPPPSAQQTCPGSASPTRSDFNGDGHADAAVGDPFAAVGGTNDAGAATVLYGGDGRVGEGERARITQDSPGVPGTVEGGDWFGAALEPVNLDGDGCTDLVVGSHGEDLDGVGNAGAVVVLYGSPDGLGAGRASLWIDQSTAKVPGTSERLDEFGYSLSAAPAKGADAATLVVGTPYEDVGSLQDAGAATAIWFTEPGAIAAAARFDQDTPGVPGGPEAHDLFGLGVELAQVSGSTGRWDLLVGMPYEDVGAEQDSGGLIRIEDIAAAVAEHPSAWWDQASPGVAGSVEAGDLFGTDPEYVPTPEGGYVAVGVPGEDLSGRHNGGMAQSFTGTGGGLQADRSFHQDKEGAAGAVEDNDYFGFVLEGVPRPVAGGDARVVLGLPYEDIGAEQDSGAAQSFSLDAVGYEDRWIDQSTAGVPGTPEAGDFFGEEVATAGDEDEQALLVGAPDENAHGTVTVLPFGGGARAWEPGVDGVPEPANRFGASLAGHA</sequence>
<keyword evidence="4" id="KW-0325">Glycoprotein</keyword>
<dbReference type="RefSeq" id="WP_270676460.1">
    <property type="nucleotide sequence ID" value="NZ_JAQFWP010000007.1"/>
</dbReference>
<keyword evidence="8" id="KW-1185">Reference proteome</keyword>
<protein>
    <recommendedName>
        <fullName evidence="9">VCBS repeat-containing protein</fullName>
    </recommendedName>
</protein>
<keyword evidence="2" id="KW-0677">Repeat</keyword>
<feature type="chain" id="PRO_5046783621" description="VCBS repeat-containing protein" evidence="6">
    <location>
        <begin position="21"/>
        <end position="518"/>
    </location>
</feature>
<dbReference type="SMART" id="SM00191">
    <property type="entry name" value="Int_alpha"/>
    <property type="match status" value="3"/>
</dbReference>
<proteinExistence type="predicted"/>
<dbReference type="Pfam" id="PF01839">
    <property type="entry name" value="FG-GAP"/>
    <property type="match status" value="1"/>
</dbReference>
<keyword evidence="3" id="KW-0378">Hydrolase</keyword>